<reference evidence="2 3" key="1">
    <citation type="journal article" date="2014" name="Genome Biol. Evol.">
        <title>Comparative genomics and transcriptomics analyses reveal divergent lifestyle features of nematode endoparasitic fungus Hirsutella minnesotensis.</title>
        <authorList>
            <person name="Lai Y."/>
            <person name="Liu K."/>
            <person name="Zhang X."/>
            <person name="Zhang X."/>
            <person name="Li K."/>
            <person name="Wang N."/>
            <person name="Shu C."/>
            <person name="Wu Y."/>
            <person name="Wang C."/>
            <person name="Bushley K.E."/>
            <person name="Xiang M."/>
            <person name="Liu X."/>
        </authorList>
    </citation>
    <scope>NUCLEOTIDE SEQUENCE [LARGE SCALE GENOMIC DNA]</scope>
    <source>
        <strain evidence="2 3">3608</strain>
    </source>
</reference>
<dbReference type="AlphaFoldDB" id="A0A0F8A3Q2"/>
<evidence type="ECO:0000313" key="3">
    <source>
        <dbReference type="Proteomes" id="UP000054481"/>
    </source>
</evidence>
<dbReference type="EMBL" id="KQ030550">
    <property type="protein sequence ID" value="KJZ72224.1"/>
    <property type="molecule type" value="Genomic_DNA"/>
</dbReference>
<evidence type="ECO:0008006" key="4">
    <source>
        <dbReference type="Google" id="ProtNLM"/>
    </source>
</evidence>
<sequence length="402" mass="46740">MYSNGHFFTLAVYAGQLLSLAQPLMAEEHPQLTCAQLEGFVCESYMKKEECDTRAWELAGCKRKAQCESQGGESTPTNAAECCRNRDPLPLEVSDHLAYMSRCAPGAPPGEPAVIEKTCSELDGFVCAHWMQKEFCTLRQSEAQGCKVEKLCTPSEYQPLCCEANMERSKSPRDREAFMRKCLATKKDQDLGSHCDRMRTQASLCKETFRAWVSQQDLLRYCRNGHCHGLWQKLHVNHWVQETKFPRVYTDWPESEQERKQLIAQQNRAFAMTAREWRVMCARSVVEDHKCQSEPKRDLSLMHSVDWMRSMALVLEQDVEAGRKLDDSPEQYKYKLKITNETETDNWKDLEDDAKSAWRNRLLKLEELAVHRPQTEDYWALNYRDPVWETWNTTAVRLSREQ</sequence>
<name>A0A0F8A3Q2_9HYPO</name>
<proteinExistence type="predicted"/>
<keyword evidence="1" id="KW-0732">Signal</keyword>
<feature type="chain" id="PRO_5002526812" description="Extracellular membrane protein CFEM domain-containing protein" evidence="1">
    <location>
        <begin position="27"/>
        <end position="402"/>
    </location>
</feature>
<evidence type="ECO:0000256" key="1">
    <source>
        <dbReference type="SAM" id="SignalP"/>
    </source>
</evidence>
<evidence type="ECO:0000313" key="2">
    <source>
        <dbReference type="EMBL" id="KJZ72224.1"/>
    </source>
</evidence>
<protein>
    <recommendedName>
        <fullName evidence="4">Extracellular membrane protein CFEM domain-containing protein</fullName>
    </recommendedName>
</protein>
<organism evidence="2 3">
    <name type="scientific">Hirsutella minnesotensis 3608</name>
    <dbReference type="NCBI Taxonomy" id="1043627"/>
    <lineage>
        <taxon>Eukaryota</taxon>
        <taxon>Fungi</taxon>
        <taxon>Dikarya</taxon>
        <taxon>Ascomycota</taxon>
        <taxon>Pezizomycotina</taxon>
        <taxon>Sordariomycetes</taxon>
        <taxon>Hypocreomycetidae</taxon>
        <taxon>Hypocreales</taxon>
        <taxon>Ophiocordycipitaceae</taxon>
        <taxon>Hirsutella</taxon>
    </lineage>
</organism>
<dbReference type="OrthoDB" id="4925613at2759"/>
<accession>A0A0F8A3Q2</accession>
<feature type="signal peptide" evidence="1">
    <location>
        <begin position="1"/>
        <end position="26"/>
    </location>
</feature>
<gene>
    <name evidence="2" type="ORF">HIM_08366</name>
</gene>
<keyword evidence="3" id="KW-1185">Reference proteome</keyword>
<dbReference type="Proteomes" id="UP000054481">
    <property type="component" value="Unassembled WGS sequence"/>
</dbReference>